<evidence type="ECO:0000313" key="3">
    <source>
        <dbReference type="Proteomes" id="UP000583387"/>
    </source>
</evidence>
<keyword evidence="1" id="KW-0472">Membrane</keyword>
<keyword evidence="1" id="KW-1133">Transmembrane helix</keyword>
<dbReference type="EMBL" id="CAJFCI010000031">
    <property type="protein sequence ID" value="CAD5107216.1"/>
    <property type="molecule type" value="Genomic_DNA"/>
</dbReference>
<name>A0A7U7I8J8_9GAMM</name>
<proteinExistence type="predicted"/>
<feature type="transmembrane region" description="Helical" evidence="1">
    <location>
        <begin position="181"/>
        <end position="198"/>
    </location>
</feature>
<comment type="caution">
    <text evidence="2">The sequence shown here is derived from an EMBL/GenBank/DDBJ whole genome shotgun (WGS) entry which is preliminary data.</text>
</comment>
<dbReference type="RefSeq" id="WP_187670569.1">
    <property type="nucleotide sequence ID" value="NZ_CAJFCI010000031.1"/>
</dbReference>
<protein>
    <submittedName>
        <fullName evidence="2">Uncharacterized protein</fullName>
    </submittedName>
</protein>
<sequence length="199" mass="22787">MSDIEVDGNRNRVAGRDYIELTLPCAKEEERLSQVQRQMLRSLVEEVASECEVEARTLWREVVHARVGVEHVGDIPRSKFLEAQDAVVCWRDNHRAQANIRLMVSRITNITKNKGIYSERDAWCLRQFGEKHLNAMGKDQLRLVLAFVEDFSVEPAAKVVAPPVEQPLTYTQRMKKLVTNYPSHMLAVLLLGFVIGKIF</sequence>
<gene>
    <name evidence="2" type="ORF">PSEWESI4_01487</name>
</gene>
<evidence type="ECO:0000256" key="1">
    <source>
        <dbReference type="SAM" id="Phobius"/>
    </source>
</evidence>
<reference evidence="2 3" key="1">
    <citation type="submission" date="2020-08" db="EMBL/GenBank/DDBJ databases">
        <authorList>
            <person name="Criscuolo A."/>
        </authorList>
    </citation>
    <scope>NUCLEOTIDE SEQUENCE [LARGE SCALE GENOMIC DNA]</scope>
    <source>
        <strain evidence="2">CIP111764</strain>
    </source>
</reference>
<keyword evidence="3" id="KW-1185">Reference proteome</keyword>
<dbReference type="Proteomes" id="UP000583387">
    <property type="component" value="Unassembled WGS sequence"/>
</dbReference>
<evidence type="ECO:0000313" key="2">
    <source>
        <dbReference type="EMBL" id="CAD5107216.1"/>
    </source>
</evidence>
<keyword evidence="1" id="KW-0812">Transmembrane</keyword>
<organism evidence="2 3">
    <name type="scientific">Zestomonas carbonaria</name>
    <dbReference type="NCBI Taxonomy" id="2762745"/>
    <lineage>
        <taxon>Bacteria</taxon>
        <taxon>Pseudomonadati</taxon>
        <taxon>Pseudomonadota</taxon>
        <taxon>Gammaproteobacteria</taxon>
        <taxon>Pseudomonadales</taxon>
        <taxon>Pseudomonadaceae</taxon>
        <taxon>Zestomonas</taxon>
    </lineage>
</organism>
<accession>A0A7U7I8J8</accession>
<dbReference type="AlphaFoldDB" id="A0A7U7I8J8"/>